<evidence type="ECO:0000313" key="1">
    <source>
        <dbReference type="EMBL" id="KAL3627791.1"/>
    </source>
</evidence>
<dbReference type="Gene3D" id="2.40.50.140">
    <property type="entry name" value="Nucleic acid-binding proteins"/>
    <property type="match status" value="1"/>
</dbReference>
<organism evidence="1 2">
    <name type="scientific">Castilleja foliolosa</name>
    <dbReference type="NCBI Taxonomy" id="1961234"/>
    <lineage>
        <taxon>Eukaryota</taxon>
        <taxon>Viridiplantae</taxon>
        <taxon>Streptophyta</taxon>
        <taxon>Embryophyta</taxon>
        <taxon>Tracheophyta</taxon>
        <taxon>Spermatophyta</taxon>
        <taxon>Magnoliopsida</taxon>
        <taxon>eudicotyledons</taxon>
        <taxon>Gunneridae</taxon>
        <taxon>Pentapetalae</taxon>
        <taxon>asterids</taxon>
        <taxon>lamiids</taxon>
        <taxon>Lamiales</taxon>
        <taxon>Orobanchaceae</taxon>
        <taxon>Pedicularideae</taxon>
        <taxon>Castillejinae</taxon>
        <taxon>Castilleja</taxon>
    </lineage>
</organism>
<sequence length="80" mass="9343">MDSVYWVERRIIDVKNTKQYCFLSCRICGKQTEEVDGMKRCFQCGEYTFKDIFRYNVEVIVADDSGSSTYLCCGIKLVRS</sequence>
<proteinExistence type="predicted"/>
<reference evidence="2" key="1">
    <citation type="journal article" date="2024" name="IScience">
        <title>Strigolactones Initiate the Formation of Haustorium-like Structures in Castilleja.</title>
        <authorList>
            <person name="Buerger M."/>
            <person name="Peterson D."/>
            <person name="Chory J."/>
        </authorList>
    </citation>
    <scope>NUCLEOTIDE SEQUENCE [LARGE SCALE GENOMIC DNA]</scope>
</reference>
<gene>
    <name evidence="1" type="primary">P4HTM_20</name>
    <name evidence="1" type="ORF">CASFOL_028206</name>
</gene>
<dbReference type="InterPro" id="IPR012340">
    <property type="entry name" value="NA-bd_OB-fold"/>
</dbReference>
<dbReference type="EMBL" id="JAVIJP010000038">
    <property type="protein sequence ID" value="KAL3627791.1"/>
    <property type="molecule type" value="Genomic_DNA"/>
</dbReference>
<comment type="caution">
    <text evidence="1">The sequence shown here is derived from an EMBL/GenBank/DDBJ whole genome shotgun (WGS) entry which is preliminary data.</text>
</comment>
<keyword evidence="2" id="KW-1185">Reference proteome</keyword>
<name>A0ABD3CFH9_9LAMI</name>
<protein>
    <submittedName>
        <fullName evidence="1">Procollagen-proline 4-dioxygenase</fullName>
    </submittedName>
</protein>
<dbReference type="Proteomes" id="UP001632038">
    <property type="component" value="Unassembled WGS sequence"/>
</dbReference>
<accession>A0ABD3CFH9</accession>
<evidence type="ECO:0000313" key="2">
    <source>
        <dbReference type="Proteomes" id="UP001632038"/>
    </source>
</evidence>
<dbReference type="AlphaFoldDB" id="A0ABD3CFH9"/>